<feature type="transmembrane region" description="Helical" evidence="2">
    <location>
        <begin position="32"/>
        <end position="52"/>
    </location>
</feature>
<evidence type="ECO:0000256" key="1">
    <source>
        <dbReference type="SAM" id="MobiDB-lite"/>
    </source>
</evidence>
<proteinExistence type="predicted"/>
<comment type="caution">
    <text evidence="3">The sequence shown here is derived from an EMBL/GenBank/DDBJ whole genome shotgun (WGS) entry which is preliminary data.</text>
</comment>
<name>A0A6N7Z610_9PSEU</name>
<dbReference type="Proteomes" id="UP000440096">
    <property type="component" value="Unassembled WGS sequence"/>
</dbReference>
<feature type="transmembrane region" description="Helical" evidence="2">
    <location>
        <begin position="134"/>
        <end position="154"/>
    </location>
</feature>
<dbReference type="EMBL" id="WMBA01000031">
    <property type="protein sequence ID" value="MTD56251.1"/>
    <property type="molecule type" value="Genomic_DNA"/>
</dbReference>
<keyword evidence="2" id="KW-0472">Membrane</keyword>
<keyword evidence="2" id="KW-1133">Transmembrane helix</keyword>
<evidence type="ECO:0000256" key="2">
    <source>
        <dbReference type="SAM" id="Phobius"/>
    </source>
</evidence>
<dbReference type="OrthoDB" id="3831145at2"/>
<protein>
    <submittedName>
        <fullName evidence="3">Uncharacterized protein</fullName>
    </submittedName>
</protein>
<reference evidence="3 4" key="1">
    <citation type="submission" date="2019-11" db="EMBL/GenBank/DDBJ databases">
        <title>Draft genome of Amycolatopsis RM579.</title>
        <authorList>
            <person name="Duangmal K."/>
            <person name="Mingma R."/>
        </authorList>
    </citation>
    <scope>NUCLEOTIDE SEQUENCE [LARGE SCALE GENOMIC DNA]</scope>
    <source>
        <strain evidence="3 4">RM579</strain>
    </source>
</reference>
<evidence type="ECO:0000313" key="4">
    <source>
        <dbReference type="Proteomes" id="UP000440096"/>
    </source>
</evidence>
<keyword evidence="4" id="KW-1185">Reference proteome</keyword>
<feature type="transmembrane region" description="Helical" evidence="2">
    <location>
        <begin position="81"/>
        <end position="102"/>
    </location>
</feature>
<gene>
    <name evidence="3" type="ORF">GKO32_20050</name>
</gene>
<feature type="transmembrane region" description="Helical" evidence="2">
    <location>
        <begin position="109"/>
        <end position="128"/>
    </location>
</feature>
<keyword evidence="2" id="KW-0812">Transmembrane</keyword>
<dbReference type="RefSeq" id="WP_154758410.1">
    <property type="nucleotide sequence ID" value="NZ_WMBA01000031.1"/>
</dbReference>
<dbReference type="AlphaFoldDB" id="A0A6N7Z610"/>
<sequence length="169" mass="17914">MTESPGPYEPFPSGGDASPPAAKPPIPTTITVAFYCYLGSTVIGIVSALLLLGSKDQIVDTIRRNNTAGLTESQIQNGANLILIVSLVVALLISLIYLWLAFKLRAGRNWARITLTVLTVIQLISLATGRASGVVGYIALVLAVAGLVFAWLGTSNEYVQAVKRSRTLS</sequence>
<evidence type="ECO:0000313" key="3">
    <source>
        <dbReference type="EMBL" id="MTD56251.1"/>
    </source>
</evidence>
<feature type="region of interest" description="Disordered" evidence="1">
    <location>
        <begin position="1"/>
        <end position="20"/>
    </location>
</feature>
<organism evidence="3 4">
    <name type="scientific">Amycolatopsis pithecellobii</name>
    <dbReference type="NCBI Taxonomy" id="664692"/>
    <lineage>
        <taxon>Bacteria</taxon>
        <taxon>Bacillati</taxon>
        <taxon>Actinomycetota</taxon>
        <taxon>Actinomycetes</taxon>
        <taxon>Pseudonocardiales</taxon>
        <taxon>Pseudonocardiaceae</taxon>
        <taxon>Amycolatopsis</taxon>
    </lineage>
</organism>
<accession>A0A6N7Z610</accession>